<sequence length="380" mass="43487">MSLVYELKKDVEAGDPYEEIINEFTGTIEKLREENKRNIRNLTENVKDELSSLTRIIDNNLDMIRKTHYIQNTKIDTSLASIEIKLECSMKKIERDIDSLVDKLSGYVPICNLRDETESDNDRHSLQTSGSFVTARSSQNSISFTDDDDTLIGRLDEEVDNDGLKCSELVKNKPLQSNIMGESNFQSPSKTKTLNNTLKEKSVLKNCLSSLGTDHISPIEKKEPFNVSPKTSKEAGKEDVDSTTTKIKNESNLFTTYKRPRNLKKFIIEKEDKEGYSTMYKSKTPCTLHYFYCISKKFIFLGEGTCKIVYNVGKDKVYHNFIFTKPNETFKFYGQIDFHKMSTNHFVVKVHNGDDIDVFKIIFNTSSECGNFTDCLSSLI</sequence>
<keyword evidence="2" id="KW-1185">Reference proteome</keyword>
<dbReference type="Proteomes" id="UP000035680">
    <property type="component" value="Unassembled WGS sequence"/>
</dbReference>
<feature type="compositionally biased region" description="Basic and acidic residues" evidence="1">
    <location>
        <begin position="231"/>
        <end position="240"/>
    </location>
</feature>
<reference evidence="2" key="1">
    <citation type="submission" date="2014-07" db="EMBL/GenBank/DDBJ databases">
        <authorList>
            <person name="Martin A.A"/>
            <person name="De Silva N."/>
        </authorList>
    </citation>
    <scope>NUCLEOTIDE SEQUENCE</scope>
</reference>
<organism evidence="2 3">
    <name type="scientific">Strongyloides venezuelensis</name>
    <name type="common">Threadworm</name>
    <dbReference type="NCBI Taxonomy" id="75913"/>
    <lineage>
        <taxon>Eukaryota</taxon>
        <taxon>Metazoa</taxon>
        <taxon>Ecdysozoa</taxon>
        <taxon>Nematoda</taxon>
        <taxon>Chromadorea</taxon>
        <taxon>Rhabditida</taxon>
        <taxon>Tylenchina</taxon>
        <taxon>Panagrolaimomorpha</taxon>
        <taxon>Strongyloidoidea</taxon>
        <taxon>Strongyloididae</taxon>
        <taxon>Strongyloides</taxon>
    </lineage>
</organism>
<evidence type="ECO:0000313" key="3">
    <source>
        <dbReference type="WBParaSite" id="SVE_0681700.1"/>
    </source>
</evidence>
<accession>A0A0K0FD97</accession>
<feature type="region of interest" description="Disordered" evidence="1">
    <location>
        <begin position="220"/>
        <end position="244"/>
    </location>
</feature>
<evidence type="ECO:0000313" key="2">
    <source>
        <dbReference type="Proteomes" id="UP000035680"/>
    </source>
</evidence>
<dbReference type="AlphaFoldDB" id="A0A0K0FD97"/>
<evidence type="ECO:0000256" key="1">
    <source>
        <dbReference type="SAM" id="MobiDB-lite"/>
    </source>
</evidence>
<name>A0A0K0FD97_STRVS</name>
<proteinExistence type="predicted"/>
<protein>
    <submittedName>
        <fullName evidence="3">BppU_N domain-containing protein</fullName>
    </submittedName>
</protein>
<dbReference type="WBParaSite" id="SVE_0681700.1">
    <property type="protein sequence ID" value="SVE_0681700.1"/>
    <property type="gene ID" value="SVE_0681700"/>
</dbReference>
<reference evidence="3" key="2">
    <citation type="submission" date="2015-08" db="UniProtKB">
        <authorList>
            <consortium name="WormBaseParasite"/>
        </authorList>
    </citation>
    <scope>IDENTIFICATION</scope>
</reference>